<dbReference type="KEGG" id="mng:MNEG_16052"/>
<keyword evidence="3" id="KW-1185">Reference proteome</keyword>
<protein>
    <submittedName>
        <fullName evidence="2">Uncharacterized protein</fullName>
    </submittedName>
</protein>
<feature type="non-terminal residue" evidence="2">
    <location>
        <position position="1"/>
    </location>
</feature>
<name>A0A0D2M8Y5_9CHLO</name>
<dbReference type="RefSeq" id="XP_013890930.1">
    <property type="nucleotide sequence ID" value="XM_014035476.1"/>
</dbReference>
<feature type="non-terminal residue" evidence="2">
    <location>
        <position position="56"/>
    </location>
</feature>
<evidence type="ECO:0000313" key="3">
    <source>
        <dbReference type="Proteomes" id="UP000054498"/>
    </source>
</evidence>
<dbReference type="GeneID" id="25733774"/>
<dbReference type="EMBL" id="KK106145">
    <property type="protein sequence ID" value="KIY91910.1"/>
    <property type="molecule type" value="Genomic_DNA"/>
</dbReference>
<evidence type="ECO:0000313" key="2">
    <source>
        <dbReference type="EMBL" id="KIY91910.1"/>
    </source>
</evidence>
<gene>
    <name evidence="2" type="ORF">MNEG_16052</name>
</gene>
<feature type="region of interest" description="Disordered" evidence="1">
    <location>
        <begin position="1"/>
        <end position="24"/>
    </location>
</feature>
<evidence type="ECO:0000256" key="1">
    <source>
        <dbReference type="SAM" id="MobiDB-lite"/>
    </source>
</evidence>
<sequence>GVCLEQGRVLPQRSRREGGVRQGSAEEVWLCPPRAHLRQGHGGALPAAPAMEGEPV</sequence>
<organism evidence="2 3">
    <name type="scientific">Monoraphidium neglectum</name>
    <dbReference type="NCBI Taxonomy" id="145388"/>
    <lineage>
        <taxon>Eukaryota</taxon>
        <taxon>Viridiplantae</taxon>
        <taxon>Chlorophyta</taxon>
        <taxon>core chlorophytes</taxon>
        <taxon>Chlorophyceae</taxon>
        <taxon>CS clade</taxon>
        <taxon>Sphaeropleales</taxon>
        <taxon>Selenastraceae</taxon>
        <taxon>Monoraphidium</taxon>
    </lineage>
</organism>
<accession>A0A0D2M8Y5</accession>
<dbReference type="Proteomes" id="UP000054498">
    <property type="component" value="Unassembled WGS sequence"/>
</dbReference>
<reference evidence="2 3" key="1">
    <citation type="journal article" date="2013" name="BMC Genomics">
        <title>Reconstruction of the lipid metabolism for the microalga Monoraphidium neglectum from its genome sequence reveals characteristics suitable for biofuel production.</title>
        <authorList>
            <person name="Bogen C."/>
            <person name="Al-Dilaimi A."/>
            <person name="Albersmeier A."/>
            <person name="Wichmann J."/>
            <person name="Grundmann M."/>
            <person name="Rupp O."/>
            <person name="Lauersen K.J."/>
            <person name="Blifernez-Klassen O."/>
            <person name="Kalinowski J."/>
            <person name="Goesmann A."/>
            <person name="Mussgnug J.H."/>
            <person name="Kruse O."/>
        </authorList>
    </citation>
    <scope>NUCLEOTIDE SEQUENCE [LARGE SCALE GENOMIC DNA]</scope>
    <source>
        <strain evidence="2 3">SAG 48.87</strain>
    </source>
</reference>
<dbReference type="AlphaFoldDB" id="A0A0D2M8Y5"/>
<proteinExistence type="predicted"/>